<gene>
    <name evidence="3" type="ORF">N0F65_005473</name>
</gene>
<feature type="compositionally biased region" description="Low complexity" evidence="1">
    <location>
        <begin position="69"/>
        <end position="78"/>
    </location>
</feature>
<evidence type="ECO:0000256" key="1">
    <source>
        <dbReference type="SAM" id="MobiDB-lite"/>
    </source>
</evidence>
<proteinExistence type="predicted"/>
<sequence length="194" mass="21531">MQKYIPYEDLKMSMEAKVREIQAQDRYTLAKGTPESAATRDGTVLPANFTFKGAQPNRYRPYDRDSSQDRQYGQPPQGRGRGRGSNKYDAGNDDQSHNKGGRGNGGGRKDYHQNRRDYGRVAIITTVKPVISLAAQIKDPFDPIWMIDAGCTRHVTHQAEWFTASKPGEGTIIVGGKNEMPIEATGTVICKLPT</sequence>
<reference evidence="3" key="1">
    <citation type="submission" date="2022-11" db="EMBL/GenBank/DDBJ databases">
        <authorList>
            <person name="Morgan W.R."/>
            <person name="Tartar A."/>
        </authorList>
    </citation>
    <scope>NUCLEOTIDE SEQUENCE</scope>
    <source>
        <strain evidence="3">ARSEF 373</strain>
    </source>
</reference>
<dbReference type="AlphaFoldDB" id="A0AAV2YWI1"/>
<dbReference type="EMBL" id="DAKRPA010000086">
    <property type="protein sequence ID" value="DAZ99305.1"/>
    <property type="molecule type" value="Genomic_DNA"/>
</dbReference>
<protein>
    <recommendedName>
        <fullName evidence="2">Retrovirus-related Pol polyprotein from transposon TNT 1-94-like beta-barrel domain-containing protein</fullName>
    </recommendedName>
</protein>
<comment type="caution">
    <text evidence="3">The sequence shown here is derived from an EMBL/GenBank/DDBJ whole genome shotgun (WGS) entry which is preliminary data.</text>
</comment>
<name>A0AAV2YWI1_9STRA</name>
<feature type="domain" description="Retrovirus-related Pol polyprotein from transposon TNT 1-94-like beta-barrel" evidence="2">
    <location>
        <begin position="145"/>
        <end position="191"/>
    </location>
</feature>
<organism evidence="3 4">
    <name type="scientific">Lagenidium giganteum</name>
    <dbReference type="NCBI Taxonomy" id="4803"/>
    <lineage>
        <taxon>Eukaryota</taxon>
        <taxon>Sar</taxon>
        <taxon>Stramenopiles</taxon>
        <taxon>Oomycota</taxon>
        <taxon>Peronosporomycetes</taxon>
        <taxon>Pythiales</taxon>
        <taxon>Pythiaceae</taxon>
    </lineage>
</organism>
<evidence type="ECO:0000313" key="4">
    <source>
        <dbReference type="Proteomes" id="UP001146120"/>
    </source>
</evidence>
<accession>A0AAV2YWI1</accession>
<dbReference type="InterPro" id="IPR054722">
    <property type="entry name" value="PolX-like_BBD"/>
</dbReference>
<reference evidence="3" key="2">
    <citation type="journal article" date="2023" name="Microbiol Resour">
        <title>Decontamination and Annotation of the Draft Genome Sequence of the Oomycete Lagenidium giganteum ARSEF 373.</title>
        <authorList>
            <person name="Morgan W.R."/>
            <person name="Tartar A."/>
        </authorList>
    </citation>
    <scope>NUCLEOTIDE SEQUENCE</scope>
    <source>
        <strain evidence="3">ARSEF 373</strain>
    </source>
</reference>
<evidence type="ECO:0000313" key="3">
    <source>
        <dbReference type="EMBL" id="DAZ99305.1"/>
    </source>
</evidence>
<evidence type="ECO:0000259" key="2">
    <source>
        <dbReference type="Pfam" id="PF22936"/>
    </source>
</evidence>
<dbReference type="Proteomes" id="UP001146120">
    <property type="component" value="Unassembled WGS sequence"/>
</dbReference>
<dbReference type="Pfam" id="PF22936">
    <property type="entry name" value="Pol_BBD"/>
    <property type="match status" value="1"/>
</dbReference>
<feature type="region of interest" description="Disordered" evidence="1">
    <location>
        <begin position="32"/>
        <end position="114"/>
    </location>
</feature>
<keyword evidence="4" id="KW-1185">Reference proteome</keyword>